<proteinExistence type="predicted"/>
<name>A0A0E3B873_9BURK</name>
<protein>
    <submittedName>
        <fullName evidence="1">Uncharacterized protein</fullName>
    </submittedName>
</protein>
<organism evidence="1 2">
    <name type="scientific">Comamonas thiooxydans</name>
    <dbReference type="NCBI Taxonomy" id="363952"/>
    <lineage>
        <taxon>Bacteria</taxon>
        <taxon>Pseudomonadati</taxon>
        <taxon>Pseudomonadota</taxon>
        <taxon>Betaproteobacteria</taxon>
        <taxon>Burkholderiales</taxon>
        <taxon>Comamonadaceae</taxon>
        <taxon>Comamonas</taxon>
    </lineage>
</organism>
<dbReference type="AlphaFoldDB" id="A0A0E3B873"/>
<comment type="caution">
    <text evidence="1">The sequence shown here is derived from an EMBL/GenBank/DDBJ whole genome shotgun (WGS) entry which is preliminary data.</text>
</comment>
<dbReference type="RefSeq" id="WP_034383521.1">
    <property type="nucleotide sequence ID" value="NZ_AWTN01000148.1"/>
</dbReference>
<reference evidence="1 2" key="1">
    <citation type="submission" date="2013-09" db="EMBL/GenBank/DDBJ databases">
        <title>High correlation between genotypes and phenotypes of environmental bacteria Comamonas testosteroni strains.</title>
        <authorList>
            <person name="Liu L."/>
            <person name="Zhu W."/>
            <person name="Xia X."/>
            <person name="Xu B."/>
            <person name="Luo M."/>
            <person name="Wang G."/>
        </authorList>
    </citation>
    <scope>NUCLEOTIDE SEQUENCE [LARGE SCALE GENOMIC DNA]</scope>
    <source>
        <strain evidence="1 2">JL14</strain>
    </source>
</reference>
<evidence type="ECO:0000313" key="1">
    <source>
        <dbReference type="EMBL" id="KGG83022.1"/>
    </source>
</evidence>
<dbReference type="Proteomes" id="UP000029567">
    <property type="component" value="Unassembled WGS sequence"/>
</dbReference>
<gene>
    <name evidence="1" type="ORF">P245_25640</name>
</gene>
<accession>A0A0E3B873</accession>
<evidence type="ECO:0000313" key="2">
    <source>
        <dbReference type="Proteomes" id="UP000029567"/>
    </source>
</evidence>
<dbReference type="EMBL" id="AWTN01000148">
    <property type="protein sequence ID" value="KGG83022.1"/>
    <property type="molecule type" value="Genomic_DNA"/>
</dbReference>
<sequence>MDYEDYDDEVPASQESKGAVTISATTLEYDAQRMFDSIAARATAAIVKACGDDIRKAVSESVQKQISEKVGAIIDKRLEEGIQKHDEWGTAVGTPTTLTALIGKAGEDYLGQRVNERGETNNYNYKSTRLEFIVKKNVESVIDYKMQGEIKKAVELAVTQAQSKVAEAVAKLIK</sequence>